<dbReference type="AlphaFoldDB" id="A0A9P5ZDE2"/>
<proteinExistence type="predicted"/>
<reference evidence="1" key="1">
    <citation type="submission" date="2020-11" db="EMBL/GenBank/DDBJ databases">
        <authorList>
            <consortium name="DOE Joint Genome Institute"/>
            <person name="Ahrendt S."/>
            <person name="Riley R."/>
            <person name="Andreopoulos W."/>
            <person name="Labutti K."/>
            <person name="Pangilinan J."/>
            <person name="Ruiz-Duenas F.J."/>
            <person name="Barrasa J.M."/>
            <person name="Sanchez-Garcia M."/>
            <person name="Camarero S."/>
            <person name="Miyauchi S."/>
            <person name="Serrano A."/>
            <person name="Linde D."/>
            <person name="Babiker R."/>
            <person name="Drula E."/>
            <person name="Ayuso-Fernandez I."/>
            <person name="Pacheco R."/>
            <person name="Padilla G."/>
            <person name="Ferreira P."/>
            <person name="Barriuso J."/>
            <person name="Kellner H."/>
            <person name="Castanera R."/>
            <person name="Alfaro M."/>
            <person name="Ramirez L."/>
            <person name="Pisabarro A.G."/>
            <person name="Kuo A."/>
            <person name="Tritt A."/>
            <person name="Lipzen A."/>
            <person name="He G."/>
            <person name="Yan M."/>
            <person name="Ng V."/>
            <person name="Cullen D."/>
            <person name="Martin F."/>
            <person name="Rosso M.-N."/>
            <person name="Henrissat B."/>
            <person name="Hibbett D."/>
            <person name="Martinez A.T."/>
            <person name="Grigoriev I.V."/>
        </authorList>
    </citation>
    <scope>NUCLEOTIDE SEQUENCE</scope>
    <source>
        <strain evidence="1">CIRM-BRFM 674</strain>
    </source>
</reference>
<dbReference type="Proteomes" id="UP000807469">
    <property type="component" value="Unassembled WGS sequence"/>
</dbReference>
<keyword evidence="2" id="KW-1185">Reference proteome</keyword>
<gene>
    <name evidence="1" type="ORF">BDN70DRAFT_146728</name>
</gene>
<organism evidence="1 2">
    <name type="scientific">Pholiota conissans</name>
    <dbReference type="NCBI Taxonomy" id="109636"/>
    <lineage>
        <taxon>Eukaryota</taxon>
        <taxon>Fungi</taxon>
        <taxon>Dikarya</taxon>
        <taxon>Basidiomycota</taxon>
        <taxon>Agaricomycotina</taxon>
        <taxon>Agaricomycetes</taxon>
        <taxon>Agaricomycetidae</taxon>
        <taxon>Agaricales</taxon>
        <taxon>Agaricineae</taxon>
        <taxon>Strophariaceae</taxon>
        <taxon>Pholiota</taxon>
    </lineage>
</organism>
<sequence>MWIISDFFLPASKLEVFATNSLAPMRVQKPRFRAYNIRPAVGTTWAVHGQPMIYIERQDCLLDQKVKALSYHTACSTDREGRLISVRIGLGRVQDGHERSRAQAAASKGRVNDWSSVVHLGSIYGDVRTILTSGLCLCPHSTNISIRRGFHEKLTSPLAITRISDQDPAFLRHY</sequence>
<accession>A0A9P5ZDE2</accession>
<dbReference type="EMBL" id="MU155144">
    <property type="protein sequence ID" value="KAF9484409.1"/>
    <property type="molecule type" value="Genomic_DNA"/>
</dbReference>
<protein>
    <submittedName>
        <fullName evidence="1">Uncharacterized protein</fullName>
    </submittedName>
</protein>
<name>A0A9P5ZDE2_9AGAR</name>
<comment type="caution">
    <text evidence="1">The sequence shown here is derived from an EMBL/GenBank/DDBJ whole genome shotgun (WGS) entry which is preliminary data.</text>
</comment>
<evidence type="ECO:0000313" key="2">
    <source>
        <dbReference type="Proteomes" id="UP000807469"/>
    </source>
</evidence>
<evidence type="ECO:0000313" key="1">
    <source>
        <dbReference type="EMBL" id="KAF9484409.1"/>
    </source>
</evidence>